<name>A0A5Q0QI93_9SPHI</name>
<gene>
    <name evidence="1" type="ORF">GFH32_13330</name>
</gene>
<keyword evidence="2" id="KW-1185">Reference proteome</keyword>
<evidence type="ECO:0000313" key="2">
    <source>
        <dbReference type="Proteomes" id="UP000326921"/>
    </source>
</evidence>
<organism evidence="1 2">
    <name type="scientific">Sphingobacterium zhuxiongii</name>
    <dbReference type="NCBI Taxonomy" id="2662364"/>
    <lineage>
        <taxon>Bacteria</taxon>
        <taxon>Pseudomonadati</taxon>
        <taxon>Bacteroidota</taxon>
        <taxon>Sphingobacteriia</taxon>
        <taxon>Sphingobacteriales</taxon>
        <taxon>Sphingobacteriaceae</taxon>
        <taxon>Sphingobacterium</taxon>
    </lineage>
</organism>
<dbReference type="Proteomes" id="UP000326921">
    <property type="component" value="Chromosome"/>
</dbReference>
<protein>
    <submittedName>
        <fullName evidence="1">Uncharacterized protein</fullName>
    </submittedName>
</protein>
<proteinExistence type="predicted"/>
<reference evidence="1 2" key="1">
    <citation type="submission" date="2019-10" db="EMBL/GenBank/DDBJ databases">
        <authorList>
            <person name="Dong K."/>
        </authorList>
    </citation>
    <scope>NUCLEOTIDE SEQUENCE [LARGE SCALE GENOMIC DNA]</scope>
    <source>
        <strain evidence="2">dk4302</strain>
    </source>
</reference>
<dbReference type="RefSeq" id="WP_153512070.1">
    <property type="nucleotide sequence ID" value="NZ_CP045652.1"/>
</dbReference>
<evidence type="ECO:0000313" key="1">
    <source>
        <dbReference type="EMBL" id="QGA27230.1"/>
    </source>
</evidence>
<dbReference type="KEGG" id="sphe:GFH32_13330"/>
<dbReference type="AlphaFoldDB" id="A0A5Q0QI93"/>
<dbReference type="EMBL" id="CP045652">
    <property type="protein sequence ID" value="QGA27230.1"/>
    <property type="molecule type" value="Genomic_DNA"/>
</dbReference>
<sequence length="62" mass="6653">MLDEGVLPNFSYDLDFASEPPRFSATAPCQSFSSSLSNPIQNPFLIAPKGMSKGIEMGVEKG</sequence>
<accession>A0A5Q0QI93</accession>